<dbReference type="SUPFAM" id="SSF51735">
    <property type="entry name" value="NAD(P)-binding Rossmann-fold domains"/>
    <property type="match status" value="1"/>
</dbReference>
<dbReference type="EC" id="3.3.1.1" evidence="3"/>
<organism evidence="3 4">
    <name type="scientific">Brachionus plicatilis</name>
    <name type="common">Marine rotifer</name>
    <name type="synonym">Brachionus muelleri</name>
    <dbReference type="NCBI Taxonomy" id="10195"/>
    <lineage>
        <taxon>Eukaryota</taxon>
        <taxon>Metazoa</taxon>
        <taxon>Spiralia</taxon>
        <taxon>Gnathifera</taxon>
        <taxon>Rotifera</taxon>
        <taxon>Eurotatoria</taxon>
        <taxon>Monogononta</taxon>
        <taxon>Pseudotrocha</taxon>
        <taxon>Ploima</taxon>
        <taxon>Brachionidae</taxon>
        <taxon>Brachionus</taxon>
    </lineage>
</organism>
<dbReference type="GO" id="GO:0033353">
    <property type="term" value="P:S-adenosylmethionine cycle"/>
    <property type="evidence" value="ECO:0007669"/>
    <property type="project" value="TreeGrafter"/>
</dbReference>
<keyword evidence="4" id="KW-1185">Reference proteome</keyword>
<feature type="domain" description="S-adenosyl-L-homocysteine hydrolase NAD binding" evidence="2">
    <location>
        <begin position="133"/>
        <end position="178"/>
    </location>
</feature>
<dbReference type="EMBL" id="REGN01000840">
    <property type="protein sequence ID" value="RNA38675.1"/>
    <property type="molecule type" value="Genomic_DNA"/>
</dbReference>
<reference evidence="3 4" key="1">
    <citation type="journal article" date="2018" name="Sci. Rep.">
        <title>Genomic signatures of local adaptation to the degree of environmental predictability in rotifers.</title>
        <authorList>
            <person name="Franch-Gras L."/>
            <person name="Hahn C."/>
            <person name="Garcia-Roger E.M."/>
            <person name="Carmona M.J."/>
            <person name="Serra M."/>
            <person name="Gomez A."/>
        </authorList>
    </citation>
    <scope>NUCLEOTIDE SEQUENCE [LARGE SCALE GENOMIC DNA]</scope>
    <source>
        <strain evidence="3">HYR1</strain>
    </source>
</reference>
<keyword evidence="3" id="KW-0378">Hydrolase</keyword>
<dbReference type="GO" id="GO:0005829">
    <property type="term" value="C:cytosol"/>
    <property type="evidence" value="ECO:0007669"/>
    <property type="project" value="TreeGrafter"/>
</dbReference>
<accession>A0A3M7SSI9</accession>
<name>A0A3M7SSI9_BRAPC</name>
<evidence type="ECO:0000259" key="2">
    <source>
        <dbReference type="Pfam" id="PF00670"/>
    </source>
</evidence>
<dbReference type="Pfam" id="PF00670">
    <property type="entry name" value="AdoHcyase_NAD"/>
    <property type="match status" value="1"/>
</dbReference>
<comment type="similarity">
    <text evidence="1">Belongs to the adenosylhomocysteinase family.</text>
</comment>
<evidence type="ECO:0000313" key="4">
    <source>
        <dbReference type="Proteomes" id="UP000276133"/>
    </source>
</evidence>
<dbReference type="InterPro" id="IPR000043">
    <property type="entry name" value="Adenosylhomocysteinase-like"/>
</dbReference>
<protein>
    <submittedName>
        <fullName evidence="3">Adenosylhomocysteinase 3 isoform X1</fullName>
        <ecNumber evidence="3">3.3.1.1</ecNumber>
    </submittedName>
</protein>
<dbReference type="Gene3D" id="3.40.50.720">
    <property type="entry name" value="NAD(P)-binding Rossmann-like Domain"/>
    <property type="match status" value="1"/>
</dbReference>
<dbReference type="GO" id="GO:0016787">
    <property type="term" value="F:hydrolase activity"/>
    <property type="evidence" value="ECO:0007669"/>
    <property type="project" value="UniProtKB-KW"/>
</dbReference>
<proteinExistence type="inferred from homology"/>
<dbReference type="STRING" id="10195.A0A3M7SSI9"/>
<evidence type="ECO:0000256" key="1">
    <source>
        <dbReference type="ARBA" id="ARBA00007122"/>
    </source>
</evidence>
<dbReference type="AlphaFoldDB" id="A0A3M7SSI9"/>
<sequence length="180" mass="21363">MKKDNLVWKRIQLLLKKNCPLVSKDSEPSQGKFHKWSCNLRNHRCNPWQNKAQEVPRMERKPHLKLKRFELNQTHQNKPLHLLHRQYRSQQYLKQPTSVRINANLYVNNFATFYGENFQNFLYKKNLNKLNYKVIKQVGIIITATGSKSVITREHAEKLKTGAILCNMGHSNTEMDIEEY</sequence>
<dbReference type="InterPro" id="IPR036291">
    <property type="entry name" value="NAD(P)-bd_dom_sf"/>
</dbReference>
<dbReference type="PANTHER" id="PTHR23420:SF0">
    <property type="entry name" value="ADENOSYLHOMOCYSTEINASE"/>
    <property type="match status" value="1"/>
</dbReference>
<dbReference type="Proteomes" id="UP000276133">
    <property type="component" value="Unassembled WGS sequence"/>
</dbReference>
<evidence type="ECO:0000313" key="3">
    <source>
        <dbReference type="EMBL" id="RNA38675.1"/>
    </source>
</evidence>
<gene>
    <name evidence="3" type="ORF">BpHYR1_008196</name>
</gene>
<dbReference type="InterPro" id="IPR015878">
    <property type="entry name" value="Ado_hCys_hydrolase_NAD-bd"/>
</dbReference>
<comment type="caution">
    <text evidence="3">The sequence shown here is derived from an EMBL/GenBank/DDBJ whole genome shotgun (WGS) entry which is preliminary data.</text>
</comment>
<dbReference type="PANTHER" id="PTHR23420">
    <property type="entry name" value="ADENOSYLHOMOCYSTEINASE"/>
    <property type="match status" value="1"/>
</dbReference>